<dbReference type="Proteomes" id="UP000185696">
    <property type="component" value="Unassembled WGS sequence"/>
</dbReference>
<dbReference type="Pfam" id="PF00294">
    <property type="entry name" value="PfkB"/>
    <property type="match status" value="1"/>
</dbReference>
<feature type="domain" description="Carbohydrate kinase PfkB" evidence="6">
    <location>
        <begin position="2"/>
        <end position="311"/>
    </location>
</feature>
<evidence type="ECO:0000256" key="4">
    <source>
        <dbReference type="ARBA" id="ARBA00022777"/>
    </source>
</evidence>
<keyword evidence="2" id="KW-0808">Transferase</keyword>
<gene>
    <name evidence="7" type="ORF">BLA60_19130</name>
</gene>
<evidence type="ECO:0000256" key="1">
    <source>
        <dbReference type="ARBA" id="ARBA00010688"/>
    </source>
</evidence>
<keyword evidence="5" id="KW-0067">ATP-binding</keyword>
<dbReference type="AlphaFoldDB" id="A0A7Z1AXK2"/>
<evidence type="ECO:0000256" key="2">
    <source>
        <dbReference type="ARBA" id="ARBA00022679"/>
    </source>
</evidence>
<dbReference type="OrthoDB" id="9795789at2"/>
<dbReference type="InterPro" id="IPR029056">
    <property type="entry name" value="Ribokinase-like"/>
</dbReference>
<dbReference type="PROSITE" id="PS00584">
    <property type="entry name" value="PFKB_KINASES_2"/>
    <property type="match status" value="1"/>
</dbReference>
<evidence type="ECO:0000256" key="3">
    <source>
        <dbReference type="ARBA" id="ARBA00022741"/>
    </source>
</evidence>
<sequence>MLCVGGEALIDLVPAADALPGELGALAPLPGGGPYNVAIALGRLGSPVSFLSRVSTDTFGDALVDRLRRSGVDVSLVQRGDEPTTLAVAGIGPDGSARYSFHVEATADRLVADPGELGPDVTIVSLGTLSLVLEPGASTYETVLRRHSARGGLVVVDPNIRAAMITDPDAYRARFTSWLPDIGLLKLSVEDAAWLAGDPGDRAGLEDDLEDTVRGWLAAGPAAAVLTRGADGLVALTADGDRIEVPTVPAVVVDTIGAGDTVHGALLHWLEKAGMGNPSGVREIDADGWRAALEFAARAASVTVSRAGAEPPYAAELGLHS</sequence>
<dbReference type="InterPro" id="IPR002173">
    <property type="entry name" value="Carboh/pur_kinase_PfkB_CS"/>
</dbReference>
<dbReference type="Gene3D" id="3.40.1190.20">
    <property type="match status" value="1"/>
</dbReference>
<accession>A0A7Z1AXK2</accession>
<dbReference type="PANTHER" id="PTHR43085">
    <property type="entry name" value="HEXOKINASE FAMILY MEMBER"/>
    <property type="match status" value="1"/>
</dbReference>
<dbReference type="PANTHER" id="PTHR43085:SF1">
    <property type="entry name" value="PSEUDOURIDINE KINASE-RELATED"/>
    <property type="match status" value="1"/>
</dbReference>
<keyword evidence="3" id="KW-0547">Nucleotide-binding</keyword>
<protein>
    <submittedName>
        <fullName evidence="7">Carbohydrate kinase</fullName>
    </submittedName>
</protein>
<dbReference type="InterPro" id="IPR050306">
    <property type="entry name" value="PfkB_Carbo_kinase"/>
</dbReference>
<proteinExistence type="inferred from homology"/>
<keyword evidence="8" id="KW-1185">Reference proteome</keyword>
<evidence type="ECO:0000313" key="7">
    <source>
        <dbReference type="EMBL" id="OLF09299.1"/>
    </source>
</evidence>
<name>A0A7Z1AXK2_9PSEU</name>
<organism evidence="7 8">
    <name type="scientific">Actinophytocola xinjiangensis</name>
    <dbReference type="NCBI Taxonomy" id="485602"/>
    <lineage>
        <taxon>Bacteria</taxon>
        <taxon>Bacillati</taxon>
        <taxon>Actinomycetota</taxon>
        <taxon>Actinomycetes</taxon>
        <taxon>Pseudonocardiales</taxon>
        <taxon>Pseudonocardiaceae</taxon>
    </lineage>
</organism>
<keyword evidence="4 7" id="KW-0418">Kinase</keyword>
<dbReference type="GO" id="GO:0005524">
    <property type="term" value="F:ATP binding"/>
    <property type="evidence" value="ECO:0007669"/>
    <property type="project" value="UniProtKB-KW"/>
</dbReference>
<evidence type="ECO:0000313" key="8">
    <source>
        <dbReference type="Proteomes" id="UP000185696"/>
    </source>
</evidence>
<comment type="similarity">
    <text evidence="1">Belongs to the carbohydrate kinase PfkB family.</text>
</comment>
<dbReference type="CDD" id="cd01167">
    <property type="entry name" value="bac_FRK"/>
    <property type="match status" value="1"/>
</dbReference>
<dbReference type="SUPFAM" id="SSF53613">
    <property type="entry name" value="Ribokinase-like"/>
    <property type="match status" value="1"/>
</dbReference>
<evidence type="ECO:0000256" key="5">
    <source>
        <dbReference type="ARBA" id="ARBA00022840"/>
    </source>
</evidence>
<evidence type="ECO:0000259" key="6">
    <source>
        <dbReference type="Pfam" id="PF00294"/>
    </source>
</evidence>
<comment type="caution">
    <text evidence="7">The sequence shown here is derived from an EMBL/GenBank/DDBJ whole genome shotgun (WGS) entry which is preliminary data.</text>
</comment>
<dbReference type="GO" id="GO:0016301">
    <property type="term" value="F:kinase activity"/>
    <property type="evidence" value="ECO:0007669"/>
    <property type="project" value="UniProtKB-KW"/>
</dbReference>
<dbReference type="RefSeq" id="WP_075134292.1">
    <property type="nucleotide sequence ID" value="NZ_MSIF01000009.1"/>
</dbReference>
<dbReference type="InterPro" id="IPR011611">
    <property type="entry name" value="PfkB_dom"/>
</dbReference>
<dbReference type="EMBL" id="MSIF01000009">
    <property type="protein sequence ID" value="OLF09299.1"/>
    <property type="molecule type" value="Genomic_DNA"/>
</dbReference>
<reference evidence="7 8" key="1">
    <citation type="submission" date="2016-12" db="EMBL/GenBank/DDBJ databases">
        <title>The draft genome sequence of Actinophytocola xinjiangensis.</title>
        <authorList>
            <person name="Wang W."/>
            <person name="Yuan L."/>
        </authorList>
    </citation>
    <scope>NUCLEOTIDE SEQUENCE [LARGE SCALE GENOMIC DNA]</scope>
    <source>
        <strain evidence="7 8">CGMCC 4.4663</strain>
    </source>
</reference>